<dbReference type="AlphaFoldDB" id="A0A1I1TP57"/>
<organism evidence="2 3">
    <name type="scientific">Paracidovorax konjaci</name>
    <dbReference type="NCBI Taxonomy" id="32040"/>
    <lineage>
        <taxon>Bacteria</taxon>
        <taxon>Pseudomonadati</taxon>
        <taxon>Pseudomonadota</taxon>
        <taxon>Betaproteobacteria</taxon>
        <taxon>Burkholderiales</taxon>
        <taxon>Comamonadaceae</taxon>
        <taxon>Paracidovorax</taxon>
    </lineage>
</organism>
<accession>A0A1I1TP57</accession>
<dbReference type="EMBL" id="FOMQ01000003">
    <property type="protein sequence ID" value="SFD57250.1"/>
    <property type="molecule type" value="Genomic_DNA"/>
</dbReference>
<dbReference type="InterPro" id="IPR019180">
    <property type="entry name" value="Oxidoreductase-like_N"/>
</dbReference>
<evidence type="ECO:0000313" key="3">
    <source>
        <dbReference type="Proteomes" id="UP000199517"/>
    </source>
</evidence>
<protein>
    <submittedName>
        <fullName evidence="2">Oxidoreductase-like protein, N-terminal</fullName>
    </submittedName>
</protein>
<evidence type="ECO:0000259" key="1">
    <source>
        <dbReference type="Pfam" id="PF09791"/>
    </source>
</evidence>
<dbReference type="STRING" id="32040.SAMN04489710_103324"/>
<gene>
    <name evidence="2" type="ORF">SAMN04489710_103324</name>
</gene>
<name>A0A1I1TP57_9BURK</name>
<keyword evidence="3" id="KW-1185">Reference proteome</keyword>
<feature type="domain" description="Oxidoreductase-like" evidence="1">
    <location>
        <begin position="31"/>
        <end position="72"/>
    </location>
</feature>
<evidence type="ECO:0000313" key="2">
    <source>
        <dbReference type="EMBL" id="SFD57250.1"/>
    </source>
</evidence>
<dbReference type="Proteomes" id="UP000199517">
    <property type="component" value="Unassembled WGS sequence"/>
</dbReference>
<dbReference type="Pfam" id="PF09791">
    <property type="entry name" value="Oxidored-like"/>
    <property type="match status" value="1"/>
</dbReference>
<proteinExistence type="predicted"/>
<reference evidence="3" key="1">
    <citation type="submission" date="2016-10" db="EMBL/GenBank/DDBJ databases">
        <authorList>
            <person name="Varghese N."/>
            <person name="Submissions S."/>
        </authorList>
    </citation>
    <scope>NUCLEOTIDE SEQUENCE [LARGE SCALE GENOMIC DNA]</scope>
    <source>
        <strain evidence="3">DSM 7481</strain>
    </source>
</reference>
<sequence length="82" mass="8413">MTAAAVPRAPLRTAAQAAQVFALLQAAAQSRGIALRKPPQAPTTCCGRGCNGCVWEGFYAAATWWCEDADQALAGPGPAPGR</sequence>